<comment type="caution">
    <text evidence="2">The sequence shown here is derived from an EMBL/GenBank/DDBJ whole genome shotgun (WGS) entry which is preliminary data.</text>
</comment>
<feature type="region of interest" description="Disordered" evidence="1">
    <location>
        <begin position="64"/>
        <end position="237"/>
    </location>
</feature>
<protein>
    <submittedName>
        <fullName evidence="2">Uncharacterized protein</fullName>
    </submittedName>
</protein>
<feature type="compositionally biased region" description="Pro residues" evidence="1">
    <location>
        <begin position="159"/>
        <end position="174"/>
    </location>
</feature>
<keyword evidence="3" id="KW-1185">Reference proteome</keyword>
<evidence type="ECO:0000313" key="3">
    <source>
        <dbReference type="Proteomes" id="UP000827724"/>
    </source>
</evidence>
<dbReference type="OrthoDB" id="5371646at2759"/>
<dbReference type="Proteomes" id="UP000827724">
    <property type="component" value="Unassembled WGS sequence"/>
</dbReference>
<reference evidence="2" key="1">
    <citation type="submission" date="2021-08" db="EMBL/GenBank/DDBJ databases">
        <title>Chromosome-Level Trichoderma cornu-damae using Hi-C Data.</title>
        <authorList>
            <person name="Kim C.S."/>
        </authorList>
    </citation>
    <scope>NUCLEOTIDE SEQUENCE</scope>
    <source>
        <strain evidence="2">KA19-0412C</strain>
    </source>
</reference>
<evidence type="ECO:0000313" key="2">
    <source>
        <dbReference type="EMBL" id="KAH6605101.1"/>
    </source>
</evidence>
<sequence length="237" mass="25538">MAASFTQEEKRFVLAEMIKCSTVDIETLARFVKLNVLDPEWMTMQVPLGRNLGQCMQVASLLSTTPNNRSAVSQNDHLTGGGMNHPRQIAPRTSPSGQTPGAMPTSPVNNPPWQPADGTEDRRALPYEAVGAQAPRKRGRPSRVDRRIAMPPRLAAIAPKPPQSGPGPNTPRPILPATQRQVDARISQPPPPAQVPQPLDSPPGRKKRRTAAARIGRDRFGKHSGDGTNAIPSANAT</sequence>
<feature type="compositionally biased region" description="Polar residues" evidence="1">
    <location>
        <begin position="64"/>
        <end position="77"/>
    </location>
</feature>
<proteinExistence type="predicted"/>
<name>A0A9P8QHE2_9HYPO</name>
<dbReference type="AlphaFoldDB" id="A0A9P8QHE2"/>
<dbReference type="EMBL" id="JAIWOZ010000005">
    <property type="protein sequence ID" value="KAH6605101.1"/>
    <property type="molecule type" value="Genomic_DNA"/>
</dbReference>
<organism evidence="2 3">
    <name type="scientific">Trichoderma cornu-damae</name>
    <dbReference type="NCBI Taxonomy" id="654480"/>
    <lineage>
        <taxon>Eukaryota</taxon>
        <taxon>Fungi</taxon>
        <taxon>Dikarya</taxon>
        <taxon>Ascomycota</taxon>
        <taxon>Pezizomycotina</taxon>
        <taxon>Sordariomycetes</taxon>
        <taxon>Hypocreomycetidae</taxon>
        <taxon>Hypocreales</taxon>
        <taxon>Hypocreaceae</taxon>
        <taxon>Trichoderma</taxon>
    </lineage>
</organism>
<feature type="compositionally biased region" description="Pro residues" evidence="1">
    <location>
        <begin position="188"/>
        <end position="201"/>
    </location>
</feature>
<gene>
    <name evidence="2" type="ORF">Trco_006808</name>
</gene>
<feature type="compositionally biased region" description="Polar residues" evidence="1">
    <location>
        <begin position="226"/>
        <end position="237"/>
    </location>
</feature>
<accession>A0A9P8QHE2</accession>
<evidence type="ECO:0000256" key="1">
    <source>
        <dbReference type="SAM" id="MobiDB-lite"/>
    </source>
</evidence>
<feature type="compositionally biased region" description="Basic and acidic residues" evidence="1">
    <location>
        <begin position="215"/>
        <end position="225"/>
    </location>
</feature>